<protein>
    <submittedName>
        <fullName evidence="13">ABC transporter ATP-binding protein/permease</fullName>
    </submittedName>
</protein>
<dbReference type="InterPro" id="IPR011527">
    <property type="entry name" value="ABC1_TM_dom"/>
</dbReference>
<dbReference type="SMART" id="SM00382">
    <property type="entry name" value="AAA"/>
    <property type="match status" value="1"/>
</dbReference>
<comment type="subcellular location">
    <subcellularLocation>
        <location evidence="1">Cell membrane</location>
        <topology evidence="1">Multi-pass membrane protein</topology>
    </subcellularLocation>
</comment>
<feature type="transmembrane region" description="Helical" evidence="10">
    <location>
        <begin position="264"/>
        <end position="284"/>
    </location>
</feature>
<dbReference type="GO" id="GO:0016887">
    <property type="term" value="F:ATP hydrolysis activity"/>
    <property type="evidence" value="ECO:0007669"/>
    <property type="project" value="InterPro"/>
</dbReference>
<feature type="transmembrane region" description="Helical" evidence="10">
    <location>
        <begin position="52"/>
        <end position="77"/>
    </location>
</feature>
<comment type="caution">
    <text evidence="13">The sequence shown here is derived from an EMBL/GenBank/DDBJ whole genome shotgun (WGS) entry which is preliminary data.</text>
</comment>
<evidence type="ECO:0000256" key="3">
    <source>
        <dbReference type="ARBA" id="ARBA00022475"/>
    </source>
</evidence>
<dbReference type="AlphaFoldDB" id="A0A9D2AVM6"/>
<keyword evidence="2" id="KW-0813">Transport</keyword>
<dbReference type="Pfam" id="PF00664">
    <property type="entry name" value="ABC_membrane"/>
    <property type="match status" value="1"/>
</dbReference>
<evidence type="ECO:0000256" key="8">
    <source>
        <dbReference type="ARBA" id="ARBA00023136"/>
    </source>
</evidence>
<dbReference type="Gene3D" id="1.20.1560.10">
    <property type="entry name" value="ABC transporter type 1, transmembrane domain"/>
    <property type="match status" value="1"/>
</dbReference>
<dbReference type="PANTHER" id="PTHR43394">
    <property type="entry name" value="ATP-DEPENDENT PERMEASE MDL1, MITOCHONDRIAL"/>
    <property type="match status" value="1"/>
</dbReference>
<feature type="transmembrane region" description="Helical" evidence="10">
    <location>
        <begin position="238"/>
        <end position="258"/>
    </location>
</feature>
<dbReference type="PROSITE" id="PS50893">
    <property type="entry name" value="ABC_TRANSPORTER_2"/>
    <property type="match status" value="1"/>
</dbReference>
<dbReference type="InterPro" id="IPR003593">
    <property type="entry name" value="AAA+_ATPase"/>
</dbReference>
<evidence type="ECO:0000256" key="5">
    <source>
        <dbReference type="ARBA" id="ARBA00022741"/>
    </source>
</evidence>
<evidence type="ECO:0000259" key="12">
    <source>
        <dbReference type="PROSITE" id="PS50929"/>
    </source>
</evidence>
<feature type="transmembrane region" description="Helical" evidence="10">
    <location>
        <begin position="133"/>
        <end position="151"/>
    </location>
</feature>
<feature type="domain" description="ABC transporter" evidence="11">
    <location>
        <begin position="356"/>
        <end position="591"/>
    </location>
</feature>
<feature type="region of interest" description="Disordered" evidence="9">
    <location>
        <begin position="320"/>
        <end position="350"/>
    </location>
</feature>
<dbReference type="Proteomes" id="UP000886780">
    <property type="component" value="Unassembled WGS sequence"/>
</dbReference>
<feature type="domain" description="ABC transmembrane type-1" evidence="12">
    <location>
        <begin position="16"/>
        <end position="298"/>
    </location>
</feature>
<dbReference type="GO" id="GO:0005886">
    <property type="term" value="C:plasma membrane"/>
    <property type="evidence" value="ECO:0007669"/>
    <property type="project" value="UniProtKB-SubCell"/>
</dbReference>
<evidence type="ECO:0000256" key="9">
    <source>
        <dbReference type="SAM" id="MobiDB-lite"/>
    </source>
</evidence>
<dbReference type="InterPro" id="IPR039421">
    <property type="entry name" value="Type_1_exporter"/>
</dbReference>
<dbReference type="InterPro" id="IPR036640">
    <property type="entry name" value="ABC1_TM_sf"/>
</dbReference>
<gene>
    <name evidence="13" type="ORF">IAA28_02255</name>
</gene>
<dbReference type="Gene3D" id="3.40.50.300">
    <property type="entry name" value="P-loop containing nucleotide triphosphate hydrolases"/>
    <property type="match status" value="1"/>
</dbReference>
<evidence type="ECO:0000259" key="11">
    <source>
        <dbReference type="PROSITE" id="PS50893"/>
    </source>
</evidence>
<dbReference type="InterPro" id="IPR017871">
    <property type="entry name" value="ABC_transporter-like_CS"/>
</dbReference>
<keyword evidence="4 10" id="KW-0812">Transmembrane</keyword>
<dbReference type="InterPro" id="IPR003439">
    <property type="entry name" value="ABC_transporter-like_ATP-bd"/>
</dbReference>
<keyword evidence="3" id="KW-1003">Cell membrane</keyword>
<dbReference type="Pfam" id="PF00005">
    <property type="entry name" value="ABC_tran"/>
    <property type="match status" value="1"/>
</dbReference>
<evidence type="ECO:0000256" key="7">
    <source>
        <dbReference type="ARBA" id="ARBA00022989"/>
    </source>
</evidence>
<dbReference type="PROSITE" id="PS50929">
    <property type="entry name" value="ABC_TM1F"/>
    <property type="match status" value="1"/>
</dbReference>
<dbReference type="CDD" id="cd18548">
    <property type="entry name" value="ABC_6TM_Tm287_like"/>
    <property type="match status" value="1"/>
</dbReference>
<dbReference type="GO" id="GO:0015421">
    <property type="term" value="F:ABC-type oligopeptide transporter activity"/>
    <property type="evidence" value="ECO:0007669"/>
    <property type="project" value="TreeGrafter"/>
</dbReference>
<dbReference type="InterPro" id="IPR027417">
    <property type="entry name" value="P-loop_NTPase"/>
</dbReference>
<sequence length="599" mass="65071">MRELLKYLKAYRKESILAPLFKMLEATFELFIPLVVKQIIDVGIGNGDTGYILKMGGLLVFLGVVGLMASLTAQYFAAKAAVGFSTSLRNDLFAHINRLSYSEIDRVGTSTLITRMTSDINQVQTGLNLFLRLFLRSPFIVFGAMIMAFTVDVKSAMVFVVVIPLLSVVVFGIMLITMPLYKKVQRQLDRVLLTTRENLEGVRVIRAFNRQDDEMERFEEENSSLVGMQVFVGKISALMNPVTYVIINGGIIVLVWVAGRQVDMGIITQGAVVALVNYMSQILVELIKLANLIINISKALACAGRVQKVFEEKSSIVDPAGEGGGLPAGEPASGKLPAGTDGDGAPAPAGEAVPRVEFKNVDFCYGGAKEPSLSGISLQVRAGQTVGVIGGTGSGKTTLVNLIPRFYDVAGGQVLVDGEDVRQWPLKELRNKIGVVPQRAVLFAGSLRENMKWGRAEATDEEIYQALSIAQAKEFVDEKGEGLDLAIAQEGKNLSGGQRQRLTIARALVRRPQILIMDDSASALDFATDARLRKAIREETKDMTVFLVSQRAATVRNADVIVVLDDGAVAGIGTHSELVHSCQVYREICLSQLSPEEVQ</sequence>
<feature type="compositionally biased region" description="Low complexity" evidence="9">
    <location>
        <begin position="328"/>
        <end position="350"/>
    </location>
</feature>
<name>A0A9D2AVM6_9FIRM</name>
<organism evidence="13 14">
    <name type="scientific">Candidatus Lachnoclostridium stercoripullorum</name>
    <dbReference type="NCBI Taxonomy" id="2838635"/>
    <lineage>
        <taxon>Bacteria</taxon>
        <taxon>Bacillati</taxon>
        <taxon>Bacillota</taxon>
        <taxon>Clostridia</taxon>
        <taxon>Lachnospirales</taxon>
        <taxon>Lachnospiraceae</taxon>
    </lineage>
</organism>
<dbReference type="FunFam" id="3.40.50.300:FF:000854">
    <property type="entry name" value="Multidrug ABC transporter ATP-binding protein"/>
    <property type="match status" value="1"/>
</dbReference>
<dbReference type="PANTHER" id="PTHR43394:SF1">
    <property type="entry name" value="ATP-BINDING CASSETTE SUB-FAMILY B MEMBER 10, MITOCHONDRIAL"/>
    <property type="match status" value="1"/>
</dbReference>
<evidence type="ECO:0000313" key="14">
    <source>
        <dbReference type="Proteomes" id="UP000886780"/>
    </source>
</evidence>
<feature type="transmembrane region" description="Helical" evidence="10">
    <location>
        <begin position="157"/>
        <end position="181"/>
    </location>
</feature>
<proteinExistence type="predicted"/>
<keyword evidence="5" id="KW-0547">Nucleotide-binding</keyword>
<evidence type="ECO:0000256" key="4">
    <source>
        <dbReference type="ARBA" id="ARBA00022692"/>
    </source>
</evidence>
<keyword evidence="7 10" id="KW-1133">Transmembrane helix</keyword>
<accession>A0A9D2AVM6</accession>
<evidence type="ECO:0000256" key="6">
    <source>
        <dbReference type="ARBA" id="ARBA00022840"/>
    </source>
</evidence>
<evidence type="ECO:0000256" key="10">
    <source>
        <dbReference type="SAM" id="Phobius"/>
    </source>
</evidence>
<dbReference type="EMBL" id="DXEU01000039">
    <property type="protein sequence ID" value="HIX51610.1"/>
    <property type="molecule type" value="Genomic_DNA"/>
</dbReference>
<dbReference type="SUPFAM" id="SSF90123">
    <property type="entry name" value="ABC transporter transmembrane region"/>
    <property type="match status" value="1"/>
</dbReference>
<reference evidence="13" key="2">
    <citation type="submission" date="2021-04" db="EMBL/GenBank/DDBJ databases">
        <authorList>
            <person name="Gilroy R."/>
        </authorList>
    </citation>
    <scope>NUCLEOTIDE SEQUENCE</scope>
    <source>
        <strain evidence="13">ChiGjej4B4-12881</strain>
    </source>
</reference>
<reference evidence="13" key="1">
    <citation type="journal article" date="2021" name="PeerJ">
        <title>Extensive microbial diversity within the chicken gut microbiome revealed by metagenomics and culture.</title>
        <authorList>
            <person name="Gilroy R."/>
            <person name="Ravi A."/>
            <person name="Getino M."/>
            <person name="Pursley I."/>
            <person name="Horton D.L."/>
            <person name="Alikhan N.F."/>
            <person name="Baker D."/>
            <person name="Gharbi K."/>
            <person name="Hall N."/>
            <person name="Watson M."/>
            <person name="Adriaenssens E.M."/>
            <person name="Foster-Nyarko E."/>
            <person name="Jarju S."/>
            <person name="Secka A."/>
            <person name="Antonio M."/>
            <person name="Oren A."/>
            <person name="Chaudhuri R.R."/>
            <person name="La Ragione R."/>
            <person name="Hildebrand F."/>
            <person name="Pallen M.J."/>
        </authorList>
    </citation>
    <scope>NUCLEOTIDE SEQUENCE</scope>
    <source>
        <strain evidence="13">ChiGjej4B4-12881</strain>
    </source>
</reference>
<keyword evidence="8 10" id="KW-0472">Membrane</keyword>
<dbReference type="GO" id="GO:0005524">
    <property type="term" value="F:ATP binding"/>
    <property type="evidence" value="ECO:0007669"/>
    <property type="project" value="UniProtKB-KW"/>
</dbReference>
<keyword evidence="6 13" id="KW-0067">ATP-binding</keyword>
<dbReference type="PROSITE" id="PS00211">
    <property type="entry name" value="ABC_TRANSPORTER_1"/>
    <property type="match status" value="1"/>
</dbReference>
<dbReference type="SUPFAM" id="SSF52540">
    <property type="entry name" value="P-loop containing nucleoside triphosphate hydrolases"/>
    <property type="match status" value="1"/>
</dbReference>
<evidence type="ECO:0000313" key="13">
    <source>
        <dbReference type="EMBL" id="HIX51610.1"/>
    </source>
</evidence>
<evidence type="ECO:0000256" key="1">
    <source>
        <dbReference type="ARBA" id="ARBA00004651"/>
    </source>
</evidence>
<evidence type="ECO:0000256" key="2">
    <source>
        <dbReference type="ARBA" id="ARBA00022448"/>
    </source>
</evidence>